<dbReference type="Pfam" id="PF10091">
    <property type="entry name" value="Glycoamylase"/>
    <property type="match status" value="1"/>
</dbReference>
<dbReference type="Gene3D" id="1.50.10.140">
    <property type="match status" value="1"/>
</dbReference>
<feature type="domain" description="Glycoamylase-like" evidence="2">
    <location>
        <begin position="258"/>
        <end position="494"/>
    </location>
</feature>
<evidence type="ECO:0000313" key="3">
    <source>
        <dbReference type="EMBL" id="MBO1324705.1"/>
    </source>
</evidence>
<feature type="region of interest" description="Disordered" evidence="1">
    <location>
        <begin position="508"/>
        <end position="555"/>
    </location>
</feature>
<organism evidence="3 4">
    <name type="scientific">Acetobacter garciniae</name>
    <dbReference type="NCBI Taxonomy" id="2817435"/>
    <lineage>
        <taxon>Bacteria</taxon>
        <taxon>Pseudomonadati</taxon>
        <taxon>Pseudomonadota</taxon>
        <taxon>Alphaproteobacteria</taxon>
        <taxon>Acetobacterales</taxon>
        <taxon>Acetobacteraceae</taxon>
        <taxon>Acetobacter</taxon>
    </lineage>
</organism>
<reference evidence="3" key="1">
    <citation type="submission" date="2021-03" db="EMBL/GenBank/DDBJ databases">
        <title>The complete genome sequence of Acetobacter sp. TBRC 12339.</title>
        <authorList>
            <person name="Charoenyingcharoen P."/>
            <person name="Yukphan P."/>
        </authorList>
    </citation>
    <scope>NUCLEOTIDE SEQUENCE</scope>
    <source>
        <strain evidence="3">TBRC 12339</strain>
    </source>
</reference>
<gene>
    <name evidence="3" type="ORF">J2D77_05995</name>
</gene>
<dbReference type="PIRSF" id="PIRSF028431">
    <property type="entry name" value="UCP028431"/>
    <property type="match status" value="1"/>
</dbReference>
<evidence type="ECO:0000313" key="4">
    <source>
        <dbReference type="Proteomes" id="UP000664073"/>
    </source>
</evidence>
<dbReference type="AlphaFoldDB" id="A0A939HL23"/>
<dbReference type="InterPro" id="IPR019282">
    <property type="entry name" value="Glycoamylase-like_cons_dom"/>
</dbReference>
<protein>
    <submittedName>
        <fullName evidence="3">Tat pathway signal protein</fullName>
    </submittedName>
</protein>
<dbReference type="EMBL" id="JAFVMH010000002">
    <property type="protein sequence ID" value="MBO1324705.1"/>
    <property type="molecule type" value="Genomic_DNA"/>
</dbReference>
<proteinExistence type="predicted"/>
<evidence type="ECO:0000259" key="2">
    <source>
        <dbReference type="Pfam" id="PF10091"/>
    </source>
</evidence>
<keyword evidence="4" id="KW-1185">Reference proteome</keyword>
<accession>A0A939HL23</accession>
<feature type="compositionally biased region" description="Polar residues" evidence="1">
    <location>
        <begin position="524"/>
        <end position="533"/>
    </location>
</feature>
<name>A0A939HL23_9PROT</name>
<comment type="caution">
    <text evidence="3">The sequence shown here is derived from an EMBL/GenBank/DDBJ whole genome shotgun (WGS) entry which is preliminary data.</text>
</comment>
<dbReference type="Proteomes" id="UP000664073">
    <property type="component" value="Unassembled WGS sequence"/>
</dbReference>
<evidence type="ECO:0000256" key="1">
    <source>
        <dbReference type="SAM" id="MobiDB-lite"/>
    </source>
</evidence>
<sequence>MQAVPSSVSTGAGRIAKGLRALALASALTGLGIGLVPGAAQAQVAASAQASAASQAAAPAARAVPAAMHKSGAERPLPVADKPLVEDLEHRTFDWFWDSADLTTGLVPDRYPSDQTQSSVASVGFGLTAYGIGVSRGYITREQAVERTLLTLRTLLRLPQNATQDRTAGYHGFFYHFLDHKTGMRFNHDTELSSIDTALLMQGVLFARSFYTADTVQEREIRQLADTLFNRVDWQWMRRPDNRMSMGWSPEHGFLANYWEGYNEGMMLYILGLGATHSPLEPASWQAWLSTNAQRWGKSYGQTFLNFAPLFGHQYTHAWIDFRGIRDDWSREKQLDYFENSRRAVYAQRNYAQANPGKWHDYGPNVWGLTASDGPAETTRTEDGQQRKFMSYSARGVGRDYTLDDGTLAPTAAGGSIAFAPEIALPALRTMKNRYGQRIYGQYGFVDAFNPSYHENGQQDFWADNTYLGIDQGPILLMTENWRTGLVWDTMKTNDVIRRGLERAGFTGGWLGKGEPQAVPAQNGAPTHASTGTGAAHKDSAAAEPAHAQGTPQAG</sequence>
<dbReference type="InterPro" id="IPR016883">
    <property type="entry name" value="UCP028431"/>
</dbReference>